<dbReference type="Pfam" id="PF13400">
    <property type="entry name" value="Tad"/>
    <property type="match status" value="1"/>
</dbReference>
<name>A0A6J6NQ66_9ZZZZ</name>
<dbReference type="EMBL" id="CAFBOG010000034">
    <property type="protein sequence ID" value="CAB4972866.1"/>
    <property type="molecule type" value="Genomic_DNA"/>
</dbReference>
<evidence type="ECO:0000259" key="1">
    <source>
        <dbReference type="Pfam" id="PF13400"/>
    </source>
</evidence>
<protein>
    <submittedName>
        <fullName evidence="2">Unannotated protein</fullName>
    </submittedName>
</protein>
<reference evidence="2" key="1">
    <citation type="submission" date="2020-05" db="EMBL/GenBank/DDBJ databases">
        <authorList>
            <person name="Chiriac C."/>
            <person name="Salcher M."/>
            <person name="Ghai R."/>
            <person name="Kavagutti S V."/>
        </authorList>
    </citation>
    <scope>NUCLEOTIDE SEQUENCE</scope>
</reference>
<evidence type="ECO:0000313" key="2">
    <source>
        <dbReference type="EMBL" id="CAB4688891.1"/>
    </source>
</evidence>
<gene>
    <name evidence="2" type="ORF">UFOPK2582_00280</name>
    <name evidence="3" type="ORF">UFOPK3914_00549</name>
    <name evidence="4" type="ORF">UFOPK4173_01138</name>
</gene>
<dbReference type="AlphaFoldDB" id="A0A6J6NQ66"/>
<accession>A0A6J6NQ66</accession>
<sequence length="548" mass="57404">MLIMLMGFAGFAVDLSNWWFQAEKIQRSADAGAHAGAAFLPGDLPSATTTARTLTSQNGFKNGSNATVTVSQEPNPNRLRVKVKATIPTYFVGLLGVKSVDLTREAVAEYVAPVPMGSPENKLGNDPARAQNTPQFWINIAGPNATKKSGDRFQAKVCATSVANCTGTVISGINNDEYSTEGYFFALKVTSVVTGQPLNIQVYDPAMTYVNDTCGANMPTQSEANALQALPGNPYPDAAVRFAPGLTSWCTGDQDISGRGTKTTFIVRSPDATPWSDLDNPVVAGCTKQMPSYDPGGSNPTIYQYLHPTDGKQDAQAVVNPADGSNTFAELFRQNVTICSIPAGSVSTGEYILQVRSNATAAAPTVYSASVVDGGHNRMSIFAGFGTAGLAAVDGSAVSINARGRLPIYANATAANTSFYLARVLPYDAGRTLRVTLFDIGDAASAGVLQILPPAEFAATFSGCVFSRDDGATLSSTPSTCTLSNVSSGNGFDGRSVTVDIPIPANYTCTPAVATQCWIKVRAAFPSGVTDTTTWSAAILGNPIRLVE</sequence>
<organism evidence="2">
    <name type="scientific">freshwater metagenome</name>
    <dbReference type="NCBI Taxonomy" id="449393"/>
    <lineage>
        <taxon>unclassified sequences</taxon>
        <taxon>metagenomes</taxon>
        <taxon>ecological metagenomes</taxon>
    </lineage>
</organism>
<evidence type="ECO:0000313" key="3">
    <source>
        <dbReference type="EMBL" id="CAB4972866.1"/>
    </source>
</evidence>
<evidence type="ECO:0000313" key="4">
    <source>
        <dbReference type="EMBL" id="CAB5035656.1"/>
    </source>
</evidence>
<feature type="domain" description="Putative Flp pilus-assembly TadG-like N-terminal" evidence="1">
    <location>
        <begin position="1"/>
        <end position="38"/>
    </location>
</feature>
<dbReference type="EMBL" id="CAEZXS010000019">
    <property type="protein sequence ID" value="CAB4688891.1"/>
    <property type="molecule type" value="Genomic_DNA"/>
</dbReference>
<dbReference type="EMBL" id="CAFBPW010000128">
    <property type="protein sequence ID" value="CAB5035656.1"/>
    <property type="molecule type" value="Genomic_DNA"/>
</dbReference>
<proteinExistence type="predicted"/>
<dbReference type="InterPro" id="IPR028087">
    <property type="entry name" value="Tad_N"/>
</dbReference>